<feature type="compositionally biased region" description="Polar residues" evidence="1">
    <location>
        <begin position="267"/>
        <end position="281"/>
    </location>
</feature>
<feature type="region of interest" description="Disordered" evidence="1">
    <location>
        <begin position="219"/>
        <end position="293"/>
    </location>
</feature>
<reference evidence="2" key="2">
    <citation type="submission" date="2023-07" db="EMBL/GenBank/DDBJ databases">
        <authorList>
            <consortium name="Lawrence Berkeley National Laboratory"/>
            <person name="Haridas S."/>
            <person name="Hensen N."/>
            <person name="Bonometti L."/>
            <person name="Westerberg I."/>
            <person name="Brannstrom I.O."/>
            <person name="Guillou S."/>
            <person name="Cros-Aarteil S."/>
            <person name="Calhoun S."/>
            <person name="Kuo A."/>
            <person name="Mondo S."/>
            <person name="Pangilinan J."/>
            <person name="Riley R."/>
            <person name="LaButti K."/>
            <person name="Andreopoulos B."/>
            <person name="Lipzen A."/>
            <person name="Chen C."/>
            <person name="Yanf M."/>
            <person name="Daum C."/>
            <person name="Ng V."/>
            <person name="Clum A."/>
            <person name="Steindorff A."/>
            <person name="Ohm R."/>
            <person name="Martin F."/>
            <person name="Silar P."/>
            <person name="Natvig D."/>
            <person name="Lalanne C."/>
            <person name="Gautier V."/>
            <person name="Ament-velasquez S.L."/>
            <person name="Kruys A."/>
            <person name="Hutchinson M.I."/>
            <person name="Powell A.J."/>
            <person name="Barry K."/>
            <person name="Miller A.N."/>
            <person name="Grigoriev I.V."/>
            <person name="Debuchy R."/>
            <person name="Gladieux P."/>
            <person name="Thoren M.H."/>
            <person name="Johannesson H."/>
        </authorList>
    </citation>
    <scope>NUCLEOTIDE SEQUENCE</scope>
    <source>
        <strain evidence="2">FGSC 1904</strain>
    </source>
</reference>
<feature type="compositionally biased region" description="Pro residues" evidence="1">
    <location>
        <begin position="1"/>
        <end position="18"/>
    </location>
</feature>
<keyword evidence="3" id="KW-1185">Reference proteome</keyword>
<dbReference type="Proteomes" id="UP001281003">
    <property type="component" value="Unassembled WGS sequence"/>
</dbReference>
<dbReference type="EMBL" id="JAUTDP010000006">
    <property type="protein sequence ID" value="KAK3398149.1"/>
    <property type="molecule type" value="Genomic_DNA"/>
</dbReference>
<sequence length="293" mass="33085">MYTRPRQPPPKEPPPKPTLPIRTPGGTPCGVPAGEKTIFVLADPHDPIDRCYLAISYDVSDGKTPQISDPTNDDYRWIVYEYIDPALTVFKLANPYAYHMGLKAEDERWAPPTDVTTRVITQKWQVQFEREISSFPSAKFTGHIKGVIDYYVMCEPPVVLTKRGFVEALVERIKRDGLPLFPDEHGFASSSLLENSGGKKLDELFGPPLEVPEGYKRLKQNQGEAQRQRNTLEPSRQRDRSSTLHHVPSNFSPFLRPPPALFPSPPQNIGRTTFWPWTTGASARRPAEAPREP</sequence>
<feature type="compositionally biased region" description="Polar residues" evidence="1">
    <location>
        <begin position="220"/>
        <end position="234"/>
    </location>
</feature>
<accession>A0AAE0PDT7</accession>
<comment type="caution">
    <text evidence="2">The sequence shown here is derived from an EMBL/GenBank/DDBJ whole genome shotgun (WGS) entry which is preliminary data.</text>
</comment>
<dbReference type="AlphaFoldDB" id="A0AAE0PDT7"/>
<organism evidence="2 3">
    <name type="scientific">Sordaria brevicollis</name>
    <dbReference type="NCBI Taxonomy" id="83679"/>
    <lineage>
        <taxon>Eukaryota</taxon>
        <taxon>Fungi</taxon>
        <taxon>Dikarya</taxon>
        <taxon>Ascomycota</taxon>
        <taxon>Pezizomycotina</taxon>
        <taxon>Sordariomycetes</taxon>
        <taxon>Sordariomycetidae</taxon>
        <taxon>Sordariales</taxon>
        <taxon>Sordariaceae</taxon>
        <taxon>Sordaria</taxon>
    </lineage>
</organism>
<evidence type="ECO:0000256" key="1">
    <source>
        <dbReference type="SAM" id="MobiDB-lite"/>
    </source>
</evidence>
<reference evidence="2" key="1">
    <citation type="journal article" date="2023" name="Mol. Phylogenet. Evol.">
        <title>Genome-scale phylogeny and comparative genomics of the fungal order Sordariales.</title>
        <authorList>
            <person name="Hensen N."/>
            <person name="Bonometti L."/>
            <person name="Westerberg I."/>
            <person name="Brannstrom I.O."/>
            <person name="Guillou S."/>
            <person name="Cros-Aarteil S."/>
            <person name="Calhoun S."/>
            <person name="Haridas S."/>
            <person name="Kuo A."/>
            <person name="Mondo S."/>
            <person name="Pangilinan J."/>
            <person name="Riley R."/>
            <person name="LaButti K."/>
            <person name="Andreopoulos B."/>
            <person name="Lipzen A."/>
            <person name="Chen C."/>
            <person name="Yan M."/>
            <person name="Daum C."/>
            <person name="Ng V."/>
            <person name="Clum A."/>
            <person name="Steindorff A."/>
            <person name="Ohm R.A."/>
            <person name="Martin F."/>
            <person name="Silar P."/>
            <person name="Natvig D.O."/>
            <person name="Lalanne C."/>
            <person name="Gautier V."/>
            <person name="Ament-Velasquez S.L."/>
            <person name="Kruys A."/>
            <person name="Hutchinson M.I."/>
            <person name="Powell A.J."/>
            <person name="Barry K."/>
            <person name="Miller A.N."/>
            <person name="Grigoriev I.V."/>
            <person name="Debuchy R."/>
            <person name="Gladieux P."/>
            <person name="Hiltunen Thoren M."/>
            <person name="Johannesson H."/>
        </authorList>
    </citation>
    <scope>NUCLEOTIDE SEQUENCE</scope>
    <source>
        <strain evidence="2">FGSC 1904</strain>
    </source>
</reference>
<name>A0AAE0PDT7_SORBR</name>
<protein>
    <submittedName>
        <fullName evidence="2">Uncharacterized protein</fullName>
    </submittedName>
</protein>
<evidence type="ECO:0000313" key="3">
    <source>
        <dbReference type="Proteomes" id="UP001281003"/>
    </source>
</evidence>
<feature type="region of interest" description="Disordered" evidence="1">
    <location>
        <begin position="1"/>
        <end position="27"/>
    </location>
</feature>
<proteinExistence type="predicted"/>
<feature type="compositionally biased region" description="Pro residues" evidence="1">
    <location>
        <begin position="255"/>
        <end position="266"/>
    </location>
</feature>
<evidence type="ECO:0000313" key="2">
    <source>
        <dbReference type="EMBL" id="KAK3398149.1"/>
    </source>
</evidence>
<gene>
    <name evidence="2" type="ORF">B0T20DRAFT_478918</name>
</gene>